<keyword evidence="5 9" id="KW-0326">Glycosidase</keyword>
<name>A0A2H1IDQ2_BRELN</name>
<dbReference type="SUPFAM" id="SSF51445">
    <property type="entry name" value="(Trans)glycosidases"/>
    <property type="match status" value="1"/>
</dbReference>
<evidence type="ECO:0000313" key="10">
    <source>
        <dbReference type="Proteomes" id="UP000234498"/>
    </source>
</evidence>
<dbReference type="AlphaFoldDB" id="A0A2H1IDQ2"/>
<evidence type="ECO:0000256" key="4">
    <source>
        <dbReference type="ARBA" id="ARBA00022801"/>
    </source>
</evidence>
<dbReference type="EC" id="3.2.1.52" evidence="3"/>
<dbReference type="Proteomes" id="UP000234498">
    <property type="component" value="Unassembled WGS sequence"/>
</dbReference>
<dbReference type="Gene3D" id="3.20.20.300">
    <property type="entry name" value="Glycoside hydrolase, family 3, N-terminal domain"/>
    <property type="match status" value="1"/>
</dbReference>
<dbReference type="GeneID" id="303222217"/>
<gene>
    <name evidence="9" type="ORF">BLIN101_01084</name>
</gene>
<dbReference type="InterPro" id="IPR001764">
    <property type="entry name" value="Glyco_hydro_3_N"/>
</dbReference>
<dbReference type="PANTHER" id="PTHR30480:SF13">
    <property type="entry name" value="BETA-HEXOSAMINIDASE"/>
    <property type="match status" value="1"/>
</dbReference>
<dbReference type="InterPro" id="IPR017853">
    <property type="entry name" value="GH"/>
</dbReference>
<dbReference type="GO" id="GO:0004563">
    <property type="term" value="F:beta-N-acetylhexosaminidase activity"/>
    <property type="evidence" value="ECO:0007669"/>
    <property type="project" value="UniProtKB-EC"/>
</dbReference>
<dbReference type="InterPro" id="IPR036962">
    <property type="entry name" value="Glyco_hydro_3_N_sf"/>
</dbReference>
<evidence type="ECO:0000256" key="3">
    <source>
        <dbReference type="ARBA" id="ARBA00012663"/>
    </source>
</evidence>
<dbReference type="GO" id="GO:0009254">
    <property type="term" value="P:peptidoglycan turnover"/>
    <property type="evidence" value="ECO:0007669"/>
    <property type="project" value="TreeGrafter"/>
</dbReference>
<reference evidence="9 10" key="1">
    <citation type="submission" date="2017-03" db="EMBL/GenBank/DDBJ databases">
        <authorList>
            <person name="Afonso C.L."/>
            <person name="Miller P.J."/>
            <person name="Scott M.A."/>
            <person name="Spackman E."/>
            <person name="Goraichik I."/>
            <person name="Dimitrov K.M."/>
            <person name="Suarez D.L."/>
            <person name="Swayne D.E."/>
        </authorList>
    </citation>
    <scope>NUCLEOTIDE SEQUENCE [LARGE SCALE GENOMIC DNA]</scope>
    <source>
        <strain evidence="9 10">Mu101</strain>
    </source>
</reference>
<evidence type="ECO:0000256" key="5">
    <source>
        <dbReference type="ARBA" id="ARBA00023295"/>
    </source>
</evidence>
<feature type="chain" id="PRO_5013756041" description="beta-N-acetylhexosaminidase" evidence="7">
    <location>
        <begin position="27"/>
        <end position="545"/>
    </location>
</feature>
<dbReference type="GO" id="GO:0005975">
    <property type="term" value="P:carbohydrate metabolic process"/>
    <property type="evidence" value="ECO:0007669"/>
    <property type="project" value="InterPro"/>
</dbReference>
<evidence type="ECO:0000256" key="1">
    <source>
        <dbReference type="ARBA" id="ARBA00001231"/>
    </source>
</evidence>
<keyword evidence="7" id="KW-0732">Signal</keyword>
<protein>
    <recommendedName>
        <fullName evidence="3">beta-N-acetylhexosaminidase</fullName>
        <ecNumber evidence="3">3.2.1.52</ecNumber>
    </recommendedName>
</protein>
<feature type="region of interest" description="Disordered" evidence="6">
    <location>
        <begin position="22"/>
        <end position="63"/>
    </location>
</feature>
<evidence type="ECO:0000256" key="7">
    <source>
        <dbReference type="SAM" id="SignalP"/>
    </source>
</evidence>
<evidence type="ECO:0000256" key="6">
    <source>
        <dbReference type="SAM" id="MobiDB-lite"/>
    </source>
</evidence>
<evidence type="ECO:0000259" key="8">
    <source>
        <dbReference type="Pfam" id="PF00933"/>
    </source>
</evidence>
<feature type="compositionally biased region" description="Polar residues" evidence="6">
    <location>
        <begin position="27"/>
        <end position="41"/>
    </location>
</feature>
<evidence type="ECO:0000313" key="9">
    <source>
        <dbReference type="EMBL" id="SMX73313.1"/>
    </source>
</evidence>
<accession>A0A2H1IDQ2</accession>
<dbReference type="EMBL" id="FXZA01000003">
    <property type="protein sequence ID" value="SMX73313.1"/>
    <property type="molecule type" value="Genomic_DNA"/>
</dbReference>
<organism evidence="9 10">
    <name type="scientific">Brevibacterium linens</name>
    <dbReference type="NCBI Taxonomy" id="1703"/>
    <lineage>
        <taxon>Bacteria</taxon>
        <taxon>Bacillati</taxon>
        <taxon>Actinomycetota</taxon>
        <taxon>Actinomycetes</taxon>
        <taxon>Micrococcales</taxon>
        <taxon>Brevibacteriaceae</taxon>
        <taxon>Brevibacterium</taxon>
    </lineage>
</organism>
<feature type="compositionally biased region" description="Low complexity" evidence="6">
    <location>
        <begin position="42"/>
        <end position="54"/>
    </location>
</feature>
<dbReference type="PROSITE" id="PS51257">
    <property type="entry name" value="PROKAR_LIPOPROTEIN"/>
    <property type="match status" value="1"/>
</dbReference>
<comment type="catalytic activity">
    <reaction evidence="1">
        <text>Hydrolysis of terminal non-reducing N-acetyl-D-hexosamine residues in N-acetyl-beta-D-hexosaminides.</text>
        <dbReference type="EC" id="3.2.1.52"/>
    </reaction>
</comment>
<dbReference type="InterPro" id="IPR050226">
    <property type="entry name" value="NagZ_Beta-hexosaminidase"/>
</dbReference>
<keyword evidence="4 9" id="KW-0378">Hydrolase</keyword>
<feature type="region of interest" description="Disordered" evidence="6">
    <location>
        <begin position="244"/>
        <end position="263"/>
    </location>
</feature>
<dbReference type="PROSITE" id="PS51318">
    <property type="entry name" value="TAT"/>
    <property type="match status" value="1"/>
</dbReference>
<feature type="domain" description="Glycoside hydrolase family 3 N-terminal" evidence="8">
    <location>
        <begin position="96"/>
        <end position="394"/>
    </location>
</feature>
<sequence>MLRSRLSFLALTTTLALVGCSGGASAPESSTAGQNSSADSGAQTQAQSEAQTESSLDDPADADSADFEDEAADIVAGFSDEELAGSLIIGTWEGTDTQTPVDMVKQNHLGGVIVMGYNVSENPTKDQVTELTGQISGARTKGQPVSIGVDQEGGPVSRLGTAALPFPPLMGLAATDDSGLITDATTVQGRNLTDLGFTIDFAPDSDVTVGPKDKAINVRSGGTDHEDVAEVVADAVEGYRSGGVSSSAKHFPGHGRLGVDSHESLPVSEKSIEEMEDSDLLPFKSAVKAGVPMVMMGHIGLPDAKTTPATLNKRAYSALRETLDYDGVITTDALNMKAVPQNLKGGETVKALAAGADIALMPPDSAAAQKAIVTAMGDGTLKKKDLVEKSERVVAAQLATAEAQKSVRAGDSDAKDPQKVLTEVADKSLTVLKGECSFTGTDSISIVGGSDKEKAALKEAAEAEDLTVGSGGTSVSLSPSTSAEVAVGTAAPWTMRSTPAKSAVTAYDSNPYALRAVAKWLKGDLEASGQLPAEYDGSDKAPDCG</sequence>
<evidence type="ECO:0000256" key="2">
    <source>
        <dbReference type="ARBA" id="ARBA00005336"/>
    </source>
</evidence>
<proteinExistence type="inferred from homology"/>
<feature type="signal peptide" evidence="7">
    <location>
        <begin position="1"/>
        <end position="26"/>
    </location>
</feature>
<comment type="similarity">
    <text evidence="2">Belongs to the glycosyl hydrolase 3 family.</text>
</comment>
<dbReference type="RefSeq" id="WP_241241446.1">
    <property type="nucleotide sequence ID" value="NZ_CP026734.1"/>
</dbReference>
<dbReference type="InterPro" id="IPR006311">
    <property type="entry name" value="TAT_signal"/>
</dbReference>
<dbReference type="PANTHER" id="PTHR30480">
    <property type="entry name" value="BETA-HEXOSAMINIDASE-RELATED"/>
    <property type="match status" value="1"/>
</dbReference>
<dbReference type="Pfam" id="PF00933">
    <property type="entry name" value="Glyco_hydro_3"/>
    <property type="match status" value="1"/>
</dbReference>